<feature type="compositionally biased region" description="Polar residues" evidence="1">
    <location>
        <begin position="39"/>
        <end position="54"/>
    </location>
</feature>
<sequence length="114" mass="12275">MLDEMNEPTTGLKNDLIERIIADQVQNPDVTLPMDGPSVRSSTSAPVTGSSASSVAVPLSNPIAALVHRFDLRPQAITIFEAAAFTSSFDVELMSHEVVGTLDMLFADFLKIQN</sequence>
<dbReference type="Proteomes" id="UP000192578">
    <property type="component" value="Unassembled WGS sequence"/>
</dbReference>
<feature type="region of interest" description="Disordered" evidence="1">
    <location>
        <begin position="32"/>
        <end position="54"/>
    </location>
</feature>
<dbReference type="AlphaFoldDB" id="A0A9X6NKV9"/>
<reference evidence="3" key="1">
    <citation type="submission" date="2017-01" db="EMBL/GenBank/DDBJ databases">
        <title>Comparative genomics of anhydrobiosis in the tardigrade Hypsibius dujardini.</title>
        <authorList>
            <person name="Yoshida Y."/>
            <person name="Koutsovoulos G."/>
            <person name="Laetsch D."/>
            <person name="Stevens L."/>
            <person name="Kumar S."/>
            <person name="Horikawa D."/>
            <person name="Ishino K."/>
            <person name="Komine S."/>
            <person name="Tomita M."/>
            <person name="Blaxter M."/>
            <person name="Arakawa K."/>
        </authorList>
    </citation>
    <scope>NUCLEOTIDE SEQUENCE [LARGE SCALE GENOMIC DNA]</scope>
    <source>
        <strain evidence="3">Z151</strain>
    </source>
</reference>
<proteinExistence type="predicted"/>
<dbReference type="EMBL" id="MTYJ01000222">
    <property type="protein sequence ID" value="OWA51339.1"/>
    <property type="molecule type" value="Genomic_DNA"/>
</dbReference>
<evidence type="ECO:0000313" key="3">
    <source>
        <dbReference type="Proteomes" id="UP000192578"/>
    </source>
</evidence>
<accession>A0A9X6NKV9</accession>
<name>A0A9X6NKV9_HYPEX</name>
<keyword evidence="3" id="KW-1185">Reference proteome</keyword>
<organism evidence="2 3">
    <name type="scientific">Hypsibius exemplaris</name>
    <name type="common">Freshwater tardigrade</name>
    <dbReference type="NCBI Taxonomy" id="2072580"/>
    <lineage>
        <taxon>Eukaryota</taxon>
        <taxon>Metazoa</taxon>
        <taxon>Ecdysozoa</taxon>
        <taxon>Tardigrada</taxon>
        <taxon>Eutardigrada</taxon>
        <taxon>Parachela</taxon>
        <taxon>Hypsibioidea</taxon>
        <taxon>Hypsibiidae</taxon>
        <taxon>Hypsibius</taxon>
    </lineage>
</organism>
<comment type="caution">
    <text evidence="2">The sequence shown here is derived from an EMBL/GenBank/DDBJ whole genome shotgun (WGS) entry which is preliminary data.</text>
</comment>
<evidence type="ECO:0000256" key="1">
    <source>
        <dbReference type="SAM" id="MobiDB-lite"/>
    </source>
</evidence>
<protein>
    <submittedName>
        <fullName evidence="2">Uncharacterized protein</fullName>
    </submittedName>
</protein>
<evidence type="ECO:0000313" key="2">
    <source>
        <dbReference type="EMBL" id="OWA51339.1"/>
    </source>
</evidence>
<gene>
    <name evidence="2" type="ORF">BV898_15825</name>
</gene>